<dbReference type="InterPro" id="IPR001610">
    <property type="entry name" value="PAC"/>
</dbReference>
<dbReference type="PROSITE" id="PS50112">
    <property type="entry name" value="PAS"/>
    <property type="match status" value="2"/>
</dbReference>
<dbReference type="InterPro" id="IPR035965">
    <property type="entry name" value="PAS-like_dom_sf"/>
</dbReference>
<dbReference type="InterPro" id="IPR005467">
    <property type="entry name" value="His_kinase_dom"/>
</dbReference>
<dbReference type="EC" id="2.7.13.3" evidence="2"/>
<keyword evidence="5" id="KW-0418">Kinase</keyword>
<evidence type="ECO:0000256" key="2">
    <source>
        <dbReference type="ARBA" id="ARBA00012438"/>
    </source>
</evidence>
<evidence type="ECO:0000259" key="7">
    <source>
        <dbReference type="PROSITE" id="PS50109"/>
    </source>
</evidence>
<evidence type="ECO:0000256" key="1">
    <source>
        <dbReference type="ARBA" id="ARBA00000085"/>
    </source>
</evidence>
<feature type="domain" description="PAS" evidence="8">
    <location>
        <begin position="277"/>
        <end position="347"/>
    </location>
</feature>
<comment type="catalytic activity">
    <reaction evidence="1">
        <text>ATP + protein L-histidine = ADP + protein N-phospho-L-histidine.</text>
        <dbReference type="EC" id="2.7.13.3"/>
    </reaction>
</comment>
<dbReference type="OrthoDB" id="9766459at2"/>
<dbReference type="Pfam" id="PF08447">
    <property type="entry name" value="PAS_3"/>
    <property type="match status" value="2"/>
</dbReference>
<dbReference type="PANTHER" id="PTHR43304:SF1">
    <property type="entry name" value="PAC DOMAIN-CONTAINING PROTEIN"/>
    <property type="match status" value="1"/>
</dbReference>
<dbReference type="EMBL" id="SMJU01000001">
    <property type="protein sequence ID" value="TDB69192.1"/>
    <property type="molecule type" value="Genomic_DNA"/>
</dbReference>
<dbReference type="InterPro" id="IPR036097">
    <property type="entry name" value="HisK_dim/P_sf"/>
</dbReference>
<dbReference type="InterPro" id="IPR003594">
    <property type="entry name" value="HATPase_dom"/>
</dbReference>
<dbReference type="Proteomes" id="UP000295706">
    <property type="component" value="Unassembled WGS sequence"/>
</dbReference>
<dbReference type="InterPro" id="IPR004358">
    <property type="entry name" value="Sig_transdc_His_kin-like_C"/>
</dbReference>
<dbReference type="InterPro" id="IPR013656">
    <property type="entry name" value="PAS_4"/>
</dbReference>
<evidence type="ECO:0000256" key="6">
    <source>
        <dbReference type="SAM" id="Coils"/>
    </source>
</evidence>
<evidence type="ECO:0000313" key="11">
    <source>
        <dbReference type="Proteomes" id="UP000295706"/>
    </source>
</evidence>
<comment type="caution">
    <text evidence="10">The sequence shown here is derived from an EMBL/GenBank/DDBJ whole genome shotgun (WGS) entry which is preliminary data.</text>
</comment>
<dbReference type="Gene3D" id="1.10.287.130">
    <property type="match status" value="1"/>
</dbReference>
<dbReference type="PROSITE" id="PS50109">
    <property type="entry name" value="HIS_KIN"/>
    <property type="match status" value="1"/>
</dbReference>
<feature type="coiled-coil region" evidence="6">
    <location>
        <begin position="531"/>
        <end position="569"/>
    </location>
</feature>
<organism evidence="10 11">
    <name type="scientific">Arundinibacter roseus</name>
    <dbReference type="NCBI Taxonomy" id="2070510"/>
    <lineage>
        <taxon>Bacteria</taxon>
        <taxon>Pseudomonadati</taxon>
        <taxon>Bacteroidota</taxon>
        <taxon>Cytophagia</taxon>
        <taxon>Cytophagales</taxon>
        <taxon>Spirosomataceae</taxon>
        <taxon>Arundinibacter</taxon>
    </lineage>
</organism>
<proteinExistence type="predicted"/>
<sequence>MEINREHRVENLANKSIDSRALFALEAVEMGIWDIDLTDHSYWCNERCRQLCGMSSEDVWSYKQLLKSLHPTDRLRLNTRIQEALTNPAQKRFDVEFRMSSENDQTESWFYGSGQVFFDTNGNACRLTGTLQKKTESCLDQQTAVQRQVEVEQQKLVAILDVSHEFIGLAGVDLTIQYLNPEALHMLGWDNWQGKKMLDCVYIDDLPVAQKALAEIWAEGHSSLEIRFVNTRNKRPFWLHWNIAVVRDSSSDAIIGLATVSTNINERKKNELALRESEERFRAVADDSPAFVFIASPTIEIEFFNKTFLHYVGLSLHEIKAATWKQYTHPEDIQRIQVIYSESVRDKKPFTLEVRQRRALDGEYRWILWKGIPRFGCNGKLLGFMGSGIDIHEHQLTAETLKFNESRFRTLIEEAPVATCLFVGRDMIIEVANEIMIGYWGKDESVIGKPLAEAVPELIGQPFLDILDEVYTTGLTYEAKATEVQLEVNGTLGTYFFDFTYKPLRNDAGEVYAIMDMAIDATEEVLAKQALKASEERYRRLTADLELQVQQRTRQLQEFNEDLKRSNENLQRFAYVASHDLQEPLRKVQQFGSLLKNRYAANLGDGSEYIDRMQLAAERMSKLIDDLLVFSRISTHREERTVVSLPDLLQLVINDLELKILETNAQIFVGALPTVQGDRTQLGQLFQNLLSNALKFHQPERPVKIEIKASTLLFTELPPGVKPIRVSRAYQCIEVIDNGIGFDEKYLDRIFQVFQRLHGKEEFAGTGIGLAICEKVATNHGGAITASSQPGQGATFRVYLPMQ</sequence>
<keyword evidence="3" id="KW-0597">Phosphoprotein</keyword>
<dbReference type="CDD" id="cd00130">
    <property type="entry name" value="PAS"/>
    <property type="match status" value="3"/>
</dbReference>
<dbReference type="Gene3D" id="3.30.450.20">
    <property type="entry name" value="PAS domain"/>
    <property type="match status" value="4"/>
</dbReference>
<dbReference type="Pfam" id="PF08448">
    <property type="entry name" value="PAS_4"/>
    <property type="match status" value="1"/>
</dbReference>
<dbReference type="InterPro" id="IPR000014">
    <property type="entry name" value="PAS"/>
</dbReference>
<dbReference type="NCBIfam" id="TIGR00229">
    <property type="entry name" value="sensory_box"/>
    <property type="match status" value="2"/>
</dbReference>
<dbReference type="Pfam" id="PF13426">
    <property type="entry name" value="PAS_9"/>
    <property type="match status" value="1"/>
</dbReference>
<dbReference type="SUPFAM" id="SSF47384">
    <property type="entry name" value="Homodimeric domain of signal transducing histidine kinase"/>
    <property type="match status" value="1"/>
</dbReference>
<feature type="domain" description="PAC" evidence="9">
    <location>
        <begin position="475"/>
        <end position="533"/>
    </location>
</feature>
<dbReference type="GO" id="GO:0000155">
    <property type="term" value="F:phosphorelay sensor kinase activity"/>
    <property type="evidence" value="ECO:0007669"/>
    <property type="project" value="InterPro"/>
</dbReference>
<dbReference type="InterPro" id="IPR003661">
    <property type="entry name" value="HisK_dim/P_dom"/>
</dbReference>
<dbReference type="Pfam" id="PF00512">
    <property type="entry name" value="HisKA"/>
    <property type="match status" value="1"/>
</dbReference>
<dbReference type="SUPFAM" id="SSF55785">
    <property type="entry name" value="PYP-like sensor domain (PAS domain)"/>
    <property type="match status" value="4"/>
</dbReference>
<dbReference type="SMART" id="SM00086">
    <property type="entry name" value="PAC"/>
    <property type="match status" value="3"/>
</dbReference>
<accession>A0A4R4KQJ4</accession>
<dbReference type="InterPro" id="IPR052162">
    <property type="entry name" value="Sensor_kinase/Photoreceptor"/>
</dbReference>
<dbReference type="FunFam" id="3.30.450.20:FF:000099">
    <property type="entry name" value="Sensory box sensor histidine kinase"/>
    <property type="match status" value="1"/>
</dbReference>
<evidence type="ECO:0000256" key="4">
    <source>
        <dbReference type="ARBA" id="ARBA00022679"/>
    </source>
</evidence>
<dbReference type="InterPro" id="IPR036890">
    <property type="entry name" value="HATPase_C_sf"/>
</dbReference>
<dbReference type="SUPFAM" id="SSF55874">
    <property type="entry name" value="ATPase domain of HSP90 chaperone/DNA topoisomerase II/histidine kinase"/>
    <property type="match status" value="1"/>
</dbReference>
<evidence type="ECO:0000259" key="9">
    <source>
        <dbReference type="PROSITE" id="PS50113"/>
    </source>
</evidence>
<feature type="domain" description="PAC" evidence="9">
    <location>
        <begin position="350"/>
        <end position="403"/>
    </location>
</feature>
<evidence type="ECO:0000256" key="5">
    <source>
        <dbReference type="ARBA" id="ARBA00022777"/>
    </source>
</evidence>
<dbReference type="SMART" id="SM00388">
    <property type="entry name" value="HisKA"/>
    <property type="match status" value="1"/>
</dbReference>
<dbReference type="InterPro" id="IPR000700">
    <property type="entry name" value="PAS-assoc_C"/>
</dbReference>
<evidence type="ECO:0000256" key="3">
    <source>
        <dbReference type="ARBA" id="ARBA00022553"/>
    </source>
</evidence>
<dbReference type="InterPro" id="IPR013655">
    <property type="entry name" value="PAS_fold_3"/>
</dbReference>
<gene>
    <name evidence="10" type="ORF">EZE20_02335</name>
</gene>
<dbReference type="Gene3D" id="3.30.565.10">
    <property type="entry name" value="Histidine kinase-like ATPase, C-terminal domain"/>
    <property type="match status" value="1"/>
</dbReference>
<dbReference type="PANTHER" id="PTHR43304">
    <property type="entry name" value="PHYTOCHROME-LIKE PROTEIN CPH1"/>
    <property type="match status" value="1"/>
</dbReference>
<dbReference type="SMART" id="SM00091">
    <property type="entry name" value="PAS"/>
    <property type="match status" value="4"/>
</dbReference>
<feature type="domain" description="PAC" evidence="9">
    <location>
        <begin position="222"/>
        <end position="276"/>
    </location>
</feature>
<keyword evidence="4" id="KW-0808">Transferase</keyword>
<name>A0A4R4KQJ4_9BACT</name>
<dbReference type="CDD" id="cd00082">
    <property type="entry name" value="HisKA"/>
    <property type="match status" value="1"/>
</dbReference>
<evidence type="ECO:0000313" key="10">
    <source>
        <dbReference type="EMBL" id="TDB69192.1"/>
    </source>
</evidence>
<dbReference type="PROSITE" id="PS50113">
    <property type="entry name" value="PAC"/>
    <property type="match status" value="3"/>
</dbReference>
<keyword evidence="6" id="KW-0175">Coiled coil</keyword>
<dbReference type="PRINTS" id="PR00344">
    <property type="entry name" value="BCTRLSENSOR"/>
</dbReference>
<feature type="domain" description="PAS" evidence="8">
    <location>
        <begin position="24"/>
        <end position="88"/>
    </location>
</feature>
<keyword evidence="11" id="KW-1185">Reference proteome</keyword>
<dbReference type="SMART" id="SM00387">
    <property type="entry name" value="HATPase_c"/>
    <property type="match status" value="1"/>
</dbReference>
<protein>
    <recommendedName>
        <fullName evidence="2">histidine kinase</fullName>
        <ecNumber evidence="2">2.7.13.3</ecNumber>
    </recommendedName>
</protein>
<dbReference type="Pfam" id="PF02518">
    <property type="entry name" value="HATPase_c"/>
    <property type="match status" value="1"/>
</dbReference>
<reference evidence="10 11" key="1">
    <citation type="submission" date="2019-02" db="EMBL/GenBank/DDBJ databases">
        <title>Arundinibacter roseus gen. nov., sp. nov., a new member of the family Cytophagaceae.</title>
        <authorList>
            <person name="Szuroczki S."/>
            <person name="Khayer B."/>
            <person name="Sproer C."/>
            <person name="Toumi M."/>
            <person name="Szabo A."/>
            <person name="Felfoldi T."/>
            <person name="Schumann P."/>
            <person name="Toth E."/>
        </authorList>
    </citation>
    <scope>NUCLEOTIDE SEQUENCE [LARGE SCALE GENOMIC DNA]</scope>
    <source>
        <strain evidence="10 11">DMA-k-7a</strain>
    </source>
</reference>
<feature type="domain" description="Histidine kinase" evidence="7">
    <location>
        <begin position="576"/>
        <end position="803"/>
    </location>
</feature>
<evidence type="ECO:0000259" key="8">
    <source>
        <dbReference type="PROSITE" id="PS50112"/>
    </source>
</evidence>
<dbReference type="AlphaFoldDB" id="A0A4R4KQJ4"/>
<dbReference type="RefSeq" id="WP_132114044.1">
    <property type="nucleotide sequence ID" value="NZ_SMJU01000001.1"/>
</dbReference>